<gene>
    <name evidence="3" type="ORF">ARMOST_16636</name>
</gene>
<organism evidence="3 4">
    <name type="scientific">Armillaria ostoyae</name>
    <name type="common">Armillaria root rot fungus</name>
    <dbReference type="NCBI Taxonomy" id="47428"/>
    <lineage>
        <taxon>Eukaryota</taxon>
        <taxon>Fungi</taxon>
        <taxon>Dikarya</taxon>
        <taxon>Basidiomycota</taxon>
        <taxon>Agaricomycotina</taxon>
        <taxon>Agaricomycetes</taxon>
        <taxon>Agaricomycetidae</taxon>
        <taxon>Agaricales</taxon>
        <taxon>Marasmiineae</taxon>
        <taxon>Physalacriaceae</taxon>
        <taxon>Armillaria</taxon>
    </lineage>
</organism>
<dbReference type="Proteomes" id="UP000219338">
    <property type="component" value="Unassembled WGS sequence"/>
</dbReference>
<sequence length="141" mass="15692">MRVTVNAAAVAAHTHNRHFPMPEQSLSMYRSPATSLQRKARGRKRPSPMTAAPAMSTTKTTENARGDVEGTRKQVEALIASGLLLVSRVFAKDERYLHQLYIHARHRPTNILFYAVVIAFALMMVAFAAPLPTLAAPLKRW</sequence>
<keyword evidence="2" id="KW-0472">Membrane</keyword>
<name>A0A284RWR9_ARMOS</name>
<evidence type="ECO:0000256" key="1">
    <source>
        <dbReference type="SAM" id="MobiDB-lite"/>
    </source>
</evidence>
<feature type="region of interest" description="Disordered" evidence="1">
    <location>
        <begin position="33"/>
        <end position="68"/>
    </location>
</feature>
<proteinExistence type="predicted"/>
<dbReference type="EMBL" id="FUEG01000019">
    <property type="protein sequence ID" value="SJL13197.1"/>
    <property type="molecule type" value="Genomic_DNA"/>
</dbReference>
<evidence type="ECO:0000313" key="4">
    <source>
        <dbReference type="Proteomes" id="UP000219338"/>
    </source>
</evidence>
<keyword evidence="4" id="KW-1185">Reference proteome</keyword>
<protein>
    <submittedName>
        <fullName evidence="3">Uncharacterized protein</fullName>
    </submittedName>
</protein>
<reference evidence="4" key="1">
    <citation type="journal article" date="2017" name="Nat. Ecol. Evol.">
        <title>Genome expansion and lineage-specific genetic innovations in the forest pathogenic fungi Armillaria.</title>
        <authorList>
            <person name="Sipos G."/>
            <person name="Prasanna A.N."/>
            <person name="Walter M.C."/>
            <person name="O'Connor E."/>
            <person name="Balint B."/>
            <person name="Krizsan K."/>
            <person name="Kiss B."/>
            <person name="Hess J."/>
            <person name="Varga T."/>
            <person name="Slot J."/>
            <person name="Riley R."/>
            <person name="Boka B."/>
            <person name="Rigling D."/>
            <person name="Barry K."/>
            <person name="Lee J."/>
            <person name="Mihaltcheva S."/>
            <person name="LaButti K."/>
            <person name="Lipzen A."/>
            <person name="Waldron R."/>
            <person name="Moloney N.M."/>
            <person name="Sperisen C."/>
            <person name="Kredics L."/>
            <person name="Vagvoelgyi C."/>
            <person name="Patrignani A."/>
            <person name="Fitzpatrick D."/>
            <person name="Nagy I."/>
            <person name="Doyle S."/>
            <person name="Anderson J.B."/>
            <person name="Grigoriev I.V."/>
            <person name="Gueldener U."/>
            <person name="Muensterkoetter M."/>
            <person name="Nagy L.G."/>
        </authorList>
    </citation>
    <scope>NUCLEOTIDE SEQUENCE [LARGE SCALE GENOMIC DNA]</scope>
    <source>
        <strain evidence="4">C18/9</strain>
    </source>
</reference>
<evidence type="ECO:0000313" key="3">
    <source>
        <dbReference type="EMBL" id="SJL13197.1"/>
    </source>
</evidence>
<keyword evidence="2" id="KW-0812">Transmembrane</keyword>
<evidence type="ECO:0000256" key="2">
    <source>
        <dbReference type="SAM" id="Phobius"/>
    </source>
</evidence>
<keyword evidence="2" id="KW-1133">Transmembrane helix</keyword>
<accession>A0A284RWR9</accession>
<dbReference type="AlphaFoldDB" id="A0A284RWR9"/>
<feature type="transmembrane region" description="Helical" evidence="2">
    <location>
        <begin position="111"/>
        <end position="131"/>
    </location>
</feature>